<dbReference type="Pfam" id="PF00534">
    <property type="entry name" value="Glycos_transf_1"/>
    <property type="match status" value="1"/>
</dbReference>
<dbReference type="InterPro" id="IPR001173">
    <property type="entry name" value="Glyco_trans_2-like"/>
</dbReference>
<sequence length="1012" mass="112144">MSSHSSGQSLLIERVAGAGMIVTGPVKAAEFSQVSVRFDNGDDLAVTGVQRLGEGRFALTVDWPEDGSGAVQLWRAGEMLASRDLALGTVQGQLLQVGAGKAHGWLARPGSDAPVTASLFMNGEEVASGTPNVHLPDHSPVSTRGGLDGFAFDLPADAFDGQRHRFWIEVDGRRLGAEISWAHDYVLRMEKISAETVTGWCYDPAAPDLPLDLALYAGDRKLLMATTQPRPDVLSAKGAKYSGFSFVLPQPVERFRIGPAQTGPDSPSYEEYIPFSQGRLVQLVHESIRAMRTQSGDRQTDLLLKNLQAGLGAARATQDVSSARVLTLAEQPVEAETCIAVPVYMGYDQVVRCLESIVANTREPYHLVIVNDASPDPEITRYLREFSNRHLAHVIELKQNRGFPEAVNQAFAIAGRRDVVVLNADTAVPEGWLGRLRKAAYSRPDIASVSPMSNNATILSYPRMNIENAMAGMTLAEIDGMFRDLPDADTVIDLPTAHGFCMYIKGNALAEVGPFGTEWGRGYAEEVDWSIRAKDRGFTHVVLPGLFVEHEGRVSFGKEEGKELSRENGKKLAKKFPEYRWTVQEFIQRDPLRRARNAVTRQRLLADDKPLFIHMALRFTGGIGHYLESLEEEIEAEGGMSLRLTPREISSPYDPATDCDLVLEDAEGRFCLYLTQQEALDLLEELATDRPSVLHLHGTIGFKLAFAKDVVSVFRRNKRHCVSTVHDYSWFCPRVQMLLPSVEFCGQPPVSECENCIAKKALEFAIDQDVLRLGGVQSYIDQHADILAMMNTIMAPSMAAADYMQERFPSIRVEHAPHPEQRTQVELKPVPRGAEQIHIAIVGAIGYQKGFHLVEDFLRAIRRDSLPIKVTIFGYSRDDKALKAINPDIETTGRYEQSYIEGLIRSRNVDLMLFPSLWPETYSYTISEAWRAGINVIALDMGAQAERIRLIGGGAVVPPNLPWRRLGDWILEKVRNGAFDEKKSFTFPEAPADYARLYGPVTAKARSEEPVS</sequence>
<keyword evidence="7" id="KW-1185">Reference proteome</keyword>
<feature type="domain" description="Glycosyltransferase 2-like" evidence="5">
    <location>
        <begin position="338"/>
        <end position="502"/>
    </location>
</feature>
<gene>
    <name evidence="6" type="ORF">GCM10011342_18110</name>
</gene>
<keyword evidence="2" id="KW-0328">Glycosyltransferase</keyword>
<evidence type="ECO:0000259" key="4">
    <source>
        <dbReference type="Pfam" id="PF00534"/>
    </source>
</evidence>
<dbReference type="InterPro" id="IPR029044">
    <property type="entry name" value="Nucleotide-diphossugar_trans"/>
</dbReference>
<evidence type="ECO:0000313" key="7">
    <source>
        <dbReference type="Proteomes" id="UP000613582"/>
    </source>
</evidence>
<evidence type="ECO:0000256" key="2">
    <source>
        <dbReference type="ARBA" id="ARBA00022676"/>
    </source>
</evidence>
<proteinExistence type="inferred from homology"/>
<accession>A0A8J2Y3T8</accession>
<evidence type="ECO:0000313" key="6">
    <source>
        <dbReference type="EMBL" id="GGD09600.1"/>
    </source>
</evidence>
<dbReference type="Gene3D" id="3.90.550.10">
    <property type="entry name" value="Spore Coat Polysaccharide Biosynthesis Protein SpsA, Chain A"/>
    <property type="match status" value="1"/>
</dbReference>
<keyword evidence="3" id="KW-0808">Transferase</keyword>
<dbReference type="RefSeq" id="WP_188158727.1">
    <property type="nucleotide sequence ID" value="NZ_BMGH01000001.1"/>
</dbReference>
<dbReference type="EMBL" id="BMGH01000001">
    <property type="protein sequence ID" value="GGD09600.1"/>
    <property type="molecule type" value="Genomic_DNA"/>
</dbReference>
<protein>
    <recommendedName>
        <fullName evidence="8">Glycosyltransferase</fullName>
    </recommendedName>
</protein>
<comment type="similarity">
    <text evidence="1">Belongs to the glycosyltransferase 2 family.</text>
</comment>
<evidence type="ECO:0000256" key="3">
    <source>
        <dbReference type="ARBA" id="ARBA00022679"/>
    </source>
</evidence>
<evidence type="ECO:0000259" key="5">
    <source>
        <dbReference type="Pfam" id="PF00535"/>
    </source>
</evidence>
<reference evidence="6" key="2">
    <citation type="submission" date="2020-09" db="EMBL/GenBank/DDBJ databases">
        <authorList>
            <person name="Sun Q."/>
            <person name="Zhou Y."/>
        </authorList>
    </citation>
    <scope>NUCLEOTIDE SEQUENCE</scope>
    <source>
        <strain evidence="6">CGMCC 1.12921</strain>
    </source>
</reference>
<evidence type="ECO:0000256" key="1">
    <source>
        <dbReference type="ARBA" id="ARBA00006739"/>
    </source>
</evidence>
<dbReference type="GO" id="GO:0016757">
    <property type="term" value="F:glycosyltransferase activity"/>
    <property type="evidence" value="ECO:0007669"/>
    <property type="project" value="UniProtKB-KW"/>
</dbReference>
<reference evidence="6" key="1">
    <citation type="journal article" date="2014" name="Int. J. Syst. Evol. Microbiol.">
        <title>Complete genome sequence of Corynebacterium casei LMG S-19264T (=DSM 44701T), isolated from a smear-ripened cheese.</title>
        <authorList>
            <consortium name="US DOE Joint Genome Institute (JGI-PGF)"/>
            <person name="Walter F."/>
            <person name="Albersmeier A."/>
            <person name="Kalinowski J."/>
            <person name="Ruckert C."/>
        </authorList>
    </citation>
    <scope>NUCLEOTIDE SEQUENCE</scope>
    <source>
        <strain evidence="6">CGMCC 1.12921</strain>
    </source>
</reference>
<feature type="domain" description="Glycosyl transferase family 1" evidence="4">
    <location>
        <begin position="835"/>
        <end position="968"/>
    </location>
</feature>
<organism evidence="6 7">
    <name type="scientific">Aquisalinus flavus</name>
    <dbReference type="NCBI Taxonomy" id="1526572"/>
    <lineage>
        <taxon>Bacteria</taxon>
        <taxon>Pseudomonadati</taxon>
        <taxon>Pseudomonadota</taxon>
        <taxon>Alphaproteobacteria</taxon>
        <taxon>Parvularculales</taxon>
        <taxon>Parvularculaceae</taxon>
        <taxon>Aquisalinus</taxon>
    </lineage>
</organism>
<dbReference type="SUPFAM" id="SSF53448">
    <property type="entry name" value="Nucleotide-diphospho-sugar transferases"/>
    <property type="match status" value="1"/>
</dbReference>
<comment type="caution">
    <text evidence="6">The sequence shown here is derived from an EMBL/GenBank/DDBJ whole genome shotgun (WGS) entry which is preliminary data.</text>
</comment>
<dbReference type="AlphaFoldDB" id="A0A8J2Y3T8"/>
<dbReference type="SUPFAM" id="SSF53756">
    <property type="entry name" value="UDP-Glycosyltransferase/glycogen phosphorylase"/>
    <property type="match status" value="1"/>
</dbReference>
<dbReference type="Proteomes" id="UP000613582">
    <property type="component" value="Unassembled WGS sequence"/>
</dbReference>
<dbReference type="InterPro" id="IPR001296">
    <property type="entry name" value="Glyco_trans_1"/>
</dbReference>
<evidence type="ECO:0008006" key="8">
    <source>
        <dbReference type="Google" id="ProtNLM"/>
    </source>
</evidence>
<dbReference type="PANTHER" id="PTHR43179:SF12">
    <property type="entry name" value="GALACTOFURANOSYLTRANSFERASE GLFT2"/>
    <property type="match status" value="1"/>
</dbReference>
<dbReference type="Gene3D" id="3.40.50.2000">
    <property type="entry name" value="Glycogen Phosphorylase B"/>
    <property type="match status" value="1"/>
</dbReference>
<name>A0A8J2Y3T8_9PROT</name>
<dbReference type="PANTHER" id="PTHR43179">
    <property type="entry name" value="RHAMNOSYLTRANSFERASE WBBL"/>
    <property type="match status" value="1"/>
</dbReference>
<dbReference type="Pfam" id="PF00535">
    <property type="entry name" value="Glycos_transf_2"/>
    <property type="match status" value="1"/>
</dbReference>